<dbReference type="PANTHER" id="PTHR46550:SF1">
    <property type="entry name" value="F-BOX PROTEIN 3"/>
    <property type="match status" value="1"/>
</dbReference>
<dbReference type="EMBL" id="CAJPEV010002503">
    <property type="protein sequence ID" value="CAG0897129.1"/>
    <property type="molecule type" value="Genomic_DNA"/>
</dbReference>
<gene>
    <name evidence="4" type="ORF">DSTB1V02_LOCUS9606</name>
</gene>
<dbReference type="InterPro" id="IPR052121">
    <property type="entry name" value="F-box_SCF_Substrate_Recog"/>
</dbReference>
<proteinExistence type="predicted"/>
<dbReference type="PANTHER" id="PTHR46550">
    <property type="entry name" value="F-BOX ONLY PROTEIN 3"/>
    <property type="match status" value="1"/>
</dbReference>
<dbReference type="PROSITE" id="PS50181">
    <property type="entry name" value="FBOX"/>
    <property type="match status" value="1"/>
</dbReference>
<evidence type="ECO:0000313" key="5">
    <source>
        <dbReference type="Proteomes" id="UP000677054"/>
    </source>
</evidence>
<dbReference type="AlphaFoldDB" id="A0A7R9FNV0"/>
<dbReference type="InterPro" id="IPR027417">
    <property type="entry name" value="P-loop_NTPase"/>
</dbReference>
<dbReference type="InterPro" id="IPR036047">
    <property type="entry name" value="F-box-like_dom_sf"/>
</dbReference>
<protein>
    <recommendedName>
        <fullName evidence="3">F-box domain-containing protein</fullName>
    </recommendedName>
</protein>
<reference evidence="4" key="1">
    <citation type="submission" date="2020-11" db="EMBL/GenBank/DDBJ databases">
        <authorList>
            <person name="Tran Van P."/>
        </authorList>
    </citation>
    <scope>NUCLEOTIDE SEQUENCE</scope>
</reference>
<keyword evidence="2" id="KW-0833">Ubl conjugation pathway</keyword>
<dbReference type="OrthoDB" id="9856535at2759"/>
<dbReference type="Proteomes" id="UP000677054">
    <property type="component" value="Unassembled WGS sequence"/>
</dbReference>
<comment type="pathway">
    <text evidence="1">Protein modification; protein ubiquitination.</text>
</comment>
<sequence length="369" mass="42350">MQRYEMLERLALGENSLMHHIPNDQLLELPDEILRHIFQYLSMPDLIAAGKVCHRFHQLATDDLIWRNKLWENHIYNALSQLNGVPKSIDVVFHDIEFPTNMMLYQFLHSKSLRKSSKDESSSLWKILWQRFYSVVLVHWQPPPMHSTTHFGMLEDLIPSFVLLGPGLEAPGTKEIVYCLVMQHSVDLCNGRLPQYTGIGRGLGYGLMVKVGERSVNILTLYSNSQGVREIQHSESQRLVQSRLFEPVDREEGFAMRESMRDVCLAADAILYAVDSQSQQLGRQELKIILDALPDTKPLAVLSLTRSDPESQSKHKKILDVPQELGLYERKNPWSVSHTCVADPLPGMIHPIEWIVQRRSILRDTGQLQ</sequence>
<dbReference type="SUPFAM" id="SSF81383">
    <property type="entry name" value="F-box domain"/>
    <property type="match status" value="1"/>
</dbReference>
<evidence type="ECO:0000256" key="2">
    <source>
        <dbReference type="ARBA" id="ARBA00022786"/>
    </source>
</evidence>
<dbReference type="Pfam" id="PF12937">
    <property type="entry name" value="F-box-like"/>
    <property type="match status" value="1"/>
</dbReference>
<dbReference type="EMBL" id="LR902020">
    <property type="protein sequence ID" value="CAD7249819.1"/>
    <property type="molecule type" value="Genomic_DNA"/>
</dbReference>
<dbReference type="GO" id="GO:0005737">
    <property type="term" value="C:cytoplasm"/>
    <property type="evidence" value="ECO:0007669"/>
    <property type="project" value="TreeGrafter"/>
</dbReference>
<evidence type="ECO:0000256" key="1">
    <source>
        <dbReference type="ARBA" id="ARBA00004906"/>
    </source>
</evidence>
<feature type="domain" description="F-box" evidence="3">
    <location>
        <begin position="23"/>
        <end position="69"/>
    </location>
</feature>
<accession>A0A7R9FNV0</accession>
<evidence type="ECO:0000259" key="3">
    <source>
        <dbReference type="PROSITE" id="PS50181"/>
    </source>
</evidence>
<organism evidence="4">
    <name type="scientific">Darwinula stevensoni</name>
    <dbReference type="NCBI Taxonomy" id="69355"/>
    <lineage>
        <taxon>Eukaryota</taxon>
        <taxon>Metazoa</taxon>
        <taxon>Ecdysozoa</taxon>
        <taxon>Arthropoda</taxon>
        <taxon>Crustacea</taxon>
        <taxon>Oligostraca</taxon>
        <taxon>Ostracoda</taxon>
        <taxon>Podocopa</taxon>
        <taxon>Podocopida</taxon>
        <taxon>Darwinulocopina</taxon>
        <taxon>Darwinuloidea</taxon>
        <taxon>Darwinulidae</taxon>
        <taxon>Darwinula</taxon>
    </lineage>
</organism>
<keyword evidence="5" id="KW-1185">Reference proteome</keyword>
<dbReference type="InterPro" id="IPR001810">
    <property type="entry name" value="F-box_dom"/>
</dbReference>
<evidence type="ECO:0000313" key="4">
    <source>
        <dbReference type="EMBL" id="CAD7249819.1"/>
    </source>
</evidence>
<name>A0A7R9FNV0_9CRUS</name>
<dbReference type="Gene3D" id="3.40.50.300">
    <property type="entry name" value="P-loop containing nucleotide triphosphate hydrolases"/>
    <property type="match status" value="1"/>
</dbReference>
<dbReference type="Gene3D" id="1.20.1280.50">
    <property type="match status" value="1"/>
</dbReference>
<dbReference type="SMART" id="SM00256">
    <property type="entry name" value="FBOX"/>
    <property type="match status" value="1"/>
</dbReference>